<sequence length="505" mass="57540">MSDSKTIAKNTLFLYIRMFFTMSVSLYTSRVVLNTLGVSDYGTYNLVGGVVTLFSFFNAAMSSATQRFLSFEIGQNNFIRLKQVFNATLNIHIGIGLLILILAETVGLWFVNNRLNIPVERMEAVNWVFQFSIFTFLIGVIQVPYNAMLIAHEKMNVYAILSIVEVFFKLLIVYLLVLSPIDKLKTYSGLIFVVTFIVALLYKIYCKRKFDESKYQFYYEKGLYKTLISYSGWNLFGNIASVVRAEGSNVMLNIFFGTLLNAAYGITLQIQGAVSLFVTNFQTAVNPQIIKKYAAGNLEESKKLIFQSSKFSYFLMFIIVCPIIFNIDFILKIWLKTAPEYTALFVCLCLIDLLINCISGPLMTGVLATGNIKWYHIIIGSLTFLNLPVSYFLLKIYSHPEIIFKVSISINILSLLFRLFFLKKLMGLNVKYFFYEVLLPIIGVSIGVVGCMFIITQYIILRNELLNVIFLSSCSIVISILLIWTISLSKLEKVYIINLIKTKLK</sequence>
<evidence type="ECO:0000313" key="7">
    <source>
        <dbReference type="EMBL" id="WXK50356.1"/>
    </source>
</evidence>
<feature type="transmembrane region" description="Helical" evidence="6">
    <location>
        <begin position="157"/>
        <end position="181"/>
    </location>
</feature>
<keyword evidence="8" id="KW-1185">Reference proteome</keyword>
<evidence type="ECO:0000256" key="1">
    <source>
        <dbReference type="ARBA" id="ARBA00004651"/>
    </source>
</evidence>
<feature type="transmembrane region" description="Helical" evidence="6">
    <location>
        <begin position="89"/>
        <end position="112"/>
    </location>
</feature>
<feature type="transmembrane region" description="Helical" evidence="6">
    <location>
        <begin position="433"/>
        <end position="460"/>
    </location>
</feature>
<feature type="transmembrane region" description="Helical" evidence="6">
    <location>
        <begin position="402"/>
        <end position="421"/>
    </location>
</feature>
<evidence type="ECO:0000256" key="6">
    <source>
        <dbReference type="SAM" id="Phobius"/>
    </source>
</evidence>
<evidence type="ECO:0000256" key="4">
    <source>
        <dbReference type="ARBA" id="ARBA00022989"/>
    </source>
</evidence>
<reference evidence="7 8" key="1">
    <citation type="submission" date="2024-02" db="EMBL/GenBank/DDBJ databases">
        <title>complete genome of Flavobacterium ginsenosidimutans Str. YTB16.</title>
        <authorList>
            <person name="Wang Q."/>
        </authorList>
    </citation>
    <scope>NUCLEOTIDE SEQUENCE [LARGE SCALE GENOMIC DNA]</scope>
    <source>
        <strain evidence="7 8">YTB16</strain>
    </source>
</reference>
<dbReference type="PANTHER" id="PTHR30250:SF26">
    <property type="entry name" value="PSMA PROTEIN"/>
    <property type="match status" value="1"/>
</dbReference>
<accession>A0ABZ2Q7I7</accession>
<feature type="transmembrane region" description="Helical" evidence="6">
    <location>
        <begin position="187"/>
        <end position="205"/>
    </location>
</feature>
<evidence type="ECO:0000256" key="3">
    <source>
        <dbReference type="ARBA" id="ARBA00022692"/>
    </source>
</evidence>
<dbReference type="Pfam" id="PF01554">
    <property type="entry name" value="MatE"/>
    <property type="match status" value="2"/>
</dbReference>
<feature type="transmembrane region" description="Helical" evidence="6">
    <location>
        <begin position="374"/>
        <end position="396"/>
    </location>
</feature>
<keyword evidence="2" id="KW-1003">Cell membrane</keyword>
<feature type="transmembrane region" description="Helical" evidence="6">
    <location>
        <begin position="341"/>
        <end position="362"/>
    </location>
</feature>
<feature type="transmembrane region" description="Helical" evidence="6">
    <location>
        <begin position="311"/>
        <end position="335"/>
    </location>
</feature>
<proteinExistence type="predicted"/>
<keyword evidence="4 6" id="KW-1133">Transmembrane helix</keyword>
<keyword evidence="5 6" id="KW-0472">Membrane</keyword>
<dbReference type="EMBL" id="CP147988">
    <property type="protein sequence ID" value="WXK50356.1"/>
    <property type="molecule type" value="Genomic_DNA"/>
</dbReference>
<name>A0ABZ2Q7I7_9FLAO</name>
<evidence type="ECO:0000256" key="2">
    <source>
        <dbReference type="ARBA" id="ARBA00022475"/>
    </source>
</evidence>
<evidence type="ECO:0000313" key="8">
    <source>
        <dbReference type="Proteomes" id="UP001447857"/>
    </source>
</evidence>
<organism evidence="7 8">
    <name type="scientific">Flavobacterium ginsenosidimutans</name>
    <dbReference type="NCBI Taxonomy" id="687844"/>
    <lineage>
        <taxon>Bacteria</taxon>
        <taxon>Pseudomonadati</taxon>
        <taxon>Bacteroidota</taxon>
        <taxon>Flavobacteriia</taxon>
        <taxon>Flavobacteriales</taxon>
        <taxon>Flavobacteriaceae</taxon>
        <taxon>Flavobacterium</taxon>
    </lineage>
</organism>
<gene>
    <name evidence="7" type="ORF">V6624_01730</name>
</gene>
<evidence type="ECO:0000256" key="5">
    <source>
        <dbReference type="ARBA" id="ARBA00023136"/>
    </source>
</evidence>
<dbReference type="RefSeq" id="WP_111285072.1">
    <property type="nucleotide sequence ID" value="NZ_CP147988.1"/>
</dbReference>
<feature type="transmembrane region" description="Helical" evidence="6">
    <location>
        <begin position="124"/>
        <end position="145"/>
    </location>
</feature>
<feature type="transmembrane region" description="Helical" evidence="6">
    <location>
        <begin position="466"/>
        <end position="486"/>
    </location>
</feature>
<dbReference type="InterPro" id="IPR050833">
    <property type="entry name" value="Poly_Biosynth_Transport"/>
</dbReference>
<comment type="subcellular location">
    <subcellularLocation>
        <location evidence="1">Cell membrane</location>
        <topology evidence="1">Multi-pass membrane protein</topology>
    </subcellularLocation>
</comment>
<keyword evidence="3 6" id="KW-0812">Transmembrane</keyword>
<feature type="transmembrane region" description="Helical" evidence="6">
    <location>
        <begin position="41"/>
        <end position="61"/>
    </location>
</feature>
<protein>
    <submittedName>
        <fullName evidence="7">MATE family efflux transporter</fullName>
    </submittedName>
</protein>
<dbReference type="Proteomes" id="UP001447857">
    <property type="component" value="Chromosome"/>
</dbReference>
<dbReference type="InterPro" id="IPR002528">
    <property type="entry name" value="MATE_fam"/>
</dbReference>
<dbReference type="PANTHER" id="PTHR30250">
    <property type="entry name" value="PST FAMILY PREDICTED COLANIC ACID TRANSPORTER"/>
    <property type="match status" value="1"/>
</dbReference>
<feature type="transmembrane region" description="Helical" evidence="6">
    <location>
        <begin position="12"/>
        <end position="29"/>
    </location>
</feature>